<proteinExistence type="predicted"/>
<dbReference type="Proteomes" id="UP000198553">
    <property type="component" value="Unassembled WGS sequence"/>
</dbReference>
<dbReference type="RefSeq" id="WP_090748205.1">
    <property type="nucleotide sequence ID" value="NZ_FOBW01000012.1"/>
</dbReference>
<accession>A0A1H8G6U6</accession>
<evidence type="ECO:0000313" key="2">
    <source>
        <dbReference type="EMBL" id="SEN39851.1"/>
    </source>
</evidence>
<organism evidence="2 3">
    <name type="scientific">Mesobacillus persicus</name>
    <dbReference type="NCBI Taxonomy" id="930146"/>
    <lineage>
        <taxon>Bacteria</taxon>
        <taxon>Bacillati</taxon>
        <taxon>Bacillota</taxon>
        <taxon>Bacilli</taxon>
        <taxon>Bacillales</taxon>
        <taxon>Bacillaceae</taxon>
        <taxon>Mesobacillus</taxon>
    </lineage>
</organism>
<gene>
    <name evidence="2" type="ORF">SAMN05192533_112120</name>
</gene>
<dbReference type="InterPro" id="IPR031346">
    <property type="entry name" value="DUF2154_N"/>
</dbReference>
<name>A0A1H8G6U6_9BACI</name>
<dbReference type="Pfam" id="PF17115">
    <property type="entry name" value="Toast_rack_N"/>
    <property type="match status" value="1"/>
</dbReference>
<evidence type="ECO:0000259" key="1">
    <source>
        <dbReference type="Pfam" id="PF17115"/>
    </source>
</evidence>
<keyword evidence="3" id="KW-1185">Reference proteome</keyword>
<feature type="domain" description="DUF2154" evidence="1">
    <location>
        <begin position="38"/>
        <end position="128"/>
    </location>
</feature>
<dbReference type="PROSITE" id="PS51257">
    <property type="entry name" value="PROKAR_LIPOPROTEIN"/>
    <property type="match status" value="1"/>
</dbReference>
<sequence>MKKSFLAGVVGVSLLLSGCGLFVNGTGDSGGILIEKDKAKELELELKIGAGQLNVSDGTKEWVEGTIDYKNDKLKPDVSYKLKGNKGTAVIEQGDGLLDKINFGETKNHWNLNLSDDIPVDLKVNSGASETSLDLKGLELMNLEVNAGVGDVTIDLGGDWKESFDATLSMGVGKSTIILPSEVGVKIDSSKGIGNASFNDLISKGDGIYVNQAYEDGTDVIINLETSLGIGDATFKVE</sequence>
<dbReference type="AlphaFoldDB" id="A0A1H8G6U6"/>
<protein>
    <submittedName>
        <fullName evidence="2">N-terminal domain of toast_rack, DUF2154</fullName>
    </submittedName>
</protein>
<evidence type="ECO:0000313" key="3">
    <source>
        <dbReference type="Proteomes" id="UP000198553"/>
    </source>
</evidence>
<dbReference type="EMBL" id="FOBW01000012">
    <property type="protein sequence ID" value="SEN39851.1"/>
    <property type="molecule type" value="Genomic_DNA"/>
</dbReference>
<dbReference type="STRING" id="930146.SAMN05192533_112120"/>
<dbReference type="OrthoDB" id="2964960at2"/>
<reference evidence="3" key="1">
    <citation type="submission" date="2016-10" db="EMBL/GenBank/DDBJ databases">
        <authorList>
            <person name="Varghese N."/>
            <person name="Submissions S."/>
        </authorList>
    </citation>
    <scope>NUCLEOTIDE SEQUENCE [LARGE SCALE GENOMIC DNA]</scope>
    <source>
        <strain evidence="3">B48,IBRC-M 10115,DSM 25386,CECT 8001</strain>
    </source>
</reference>